<sequence>MKSLTFVKFAAIALTTALPLVALPEIQQTTVAIAQTVQRQAQMQLNLGAAKKVVTKDAAGKPQVTWQTLKGNVVVQPGDTLRYTVSSENTSDRVVRNFVVTQPIPKQTTYVLKSATAPSGTKMTYSIDNGKTFVENPTIQVKLPDGKVETRPAPAERYTHIRWQYTTAINAKSTVNASYQVQVR</sequence>
<feature type="chain" id="PRO_5012843757" description="DUF11 domain-containing protein" evidence="1">
    <location>
        <begin position="23"/>
        <end position="184"/>
    </location>
</feature>
<proteinExistence type="predicted"/>
<dbReference type="Proteomes" id="UP000185984">
    <property type="component" value="Unassembled WGS sequence"/>
</dbReference>
<feature type="signal peptide" evidence="1">
    <location>
        <begin position="1"/>
        <end position="22"/>
    </location>
</feature>
<dbReference type="EMBL" id="MRCC01000003">
    <property type="protein sequence ID" value="OKH28367.1"/>
    <property type="molecule type" value="Genomic_DNA"/>
</dbReference>
<evidence type="ECO:0000256" key="1">
    <source>
        <dbReference type="SAM" id="SignalP"/>
    </source>
</evidence>
<dbReference type="PIRSF" id="PIRSF014979">
    <property type="entry name" value="UCP014979"/>
    <property type="match status" value="1"/>
</dbReference>
<dbReference type="InterPro" id="IPR014468">
    <property type="entry name" value="UCP014979"/>
</dbReference>
<dbReference type="STRING" id="247279.NIES1031_03755"/>
<evidence type="ECO:0008006" key="4">
    <source>
        <dbReference type="Google" id="ProtNLM"/>
    </source>
</evidence>
<keyword evidence="1" id="KW-0732">Signal</keyword>
<dbReference type="InterPro" id="IPR047589">
    <property type="entry name" value="DUF11_rpt"/>
</dbReference>
<evidence type="ECO:0000313" key="2">
    <source>
        <dbReference type="EMBL" id="OKH28367.1"/>
    </source>
</evidence>
<comment type="caution">
    <text evidence="2">The sequence shown here is derived from an EMBL/GenBank/DDBJ whole genome shotgun (WGS) entry which is preliminary data.</text>
</comment>
<accession>A0A1U7HXM6</accession>
<dbReference type="NCBIfam" id="TIGR01451">
    <property type="entry name" value="B_ant_repeat"/>
    <property type="match status" value="1"/>
</dbReference>
<dbReference type="AlphaFoldDB" id="A0A1U7HXM6"/>
<dbReference type="RefSeq" id="WP_073548171.1">
    <property type="nucleotide sequence ID" value="NZ_CAWMVK010000023.1"/>
</dbReference>
<reference evidence="2 3" key="1">
    <citation type="submission" date="2016-11" db="EMBL/GenBank/DDBJ databases">
        <title>Draft Genome Sequences of Nine Cyanobacterial Strains from Diverse Habitats.</title>
        <authorList>
            <person name="Zhu T."/>
            <person name="Hou S."/>
            <person name="Lu X."/>
            <person name="Hess W.R."/>
        </authorList>
    </citation>
    <scope>NUCLEOTIDE SEQUENCE [LARGE SCALE GENOMIC DNA]</scope>
    <source>
        <strain evidence="2 3">5.2 s.c.1</strain>
    </source>
</reference>
<evidence type="ECO:0000313" key="3">
    <source>
        <dbReference type="Proteomes" id="UP000185984"/>
    </source>
</evidence>
<name>A0A1U7HXM6_9CHRO</name>
<organism evidence="2 3">
    <name type="scientific">Chroogloeocystis siderophila 5.2 s.c.1</name>
    <dbReference type="NCBI Taxonomy" id="247279"/>
    <lineage>
        <taxon>Bacteria</taxon>
        <taxon>Bacillati</taxon>
        <taxon>Cyanobacteriota</taxon>
        <taxon>Cyanophyceae</taxon>
        <taxon>Oscillatoriophycideae</taxon>
        <taxon>Chroococcales</taxon>
        <taxon>Chroococcaceae</taxon>
        <taxon>Chroogloeocystis</taxon>
    </lineage>
</organism>
<gene>
    <name evidence="2" type="ORF">NIES1031_03755</name>
</gene>
<protein>
    <recommendedName>
        <fullName evidence="4">DUF11 domain-containing protein</fullName>
    </recommendedName>
</protein>
<keyword evidence="3" id="KW-1185">Reference proteome</keyword>